<protein>
    <recommendedName>
        <fullName evidence="4">ATP synthase F0 subunit b</fullName>
    </recommendedName>
</protein>
<dbReference type="RefSeq" id="WP_280616795.1">
    <property type="nucleotide sequence ID" value="NZ_JAROYP010000006.1"/>
</dbReference>
<sequence>MKLIIKNLLYYFCIFLCCILLSAIFKHQLNLSSTFLSCLGLFLGNLVLVYFRSKGLVKDNLKGIAKLMYEDVSEEGWDQENLTKRNLDFTIESIQYIDLYTKKLMKTEKGTVLLNEALDNMVNRIGAYIGEVIKRTINQDFTWYEFNSVYKNSKSFACVAETTRPYTLLYSKKKDRAILPLSAVEQFLKGDSEYTSLQEYVKKMILVYSQ</sequence>
<dbReference type="Proteomes" id="UP001159179">
    <property type="component" value="Unassembled WGS sequence"/>
</dbReference>
<evidence type="ECO:0000313" key="2">
    <source>
        <dbReference type="EMBL" id="MDH5161649.1"/>
    </source>
</evidence>
<keyword evidence="1" id="KW-0812">Transmembrane</keyword>
<evidence type="ECO:0000313" key="3">
    <source>
        <dbReference type="Proteomes" id="UP001159179"/>
    </source>
</evidence>
<evidence type="ECO:0000256" key="1">
    <source>
        <dbReference type="SAM" id="Phobius"/>
    </source>
</evidence>
<evidence type="ECO:0008006" key="4">
    <source>
        <dbReference type="Google" id="ProtNLM"/>
    </source>
</evidence>
<comment type="caution">
    <text evidence="2">The sequence shown here is derived from an EMBL/GenBank/DDBJ whole genome shotgun (WGS) entry which is preliminary data.</text>
</comment>
<name>A0AAW6SS99_9BACI</name>
<reference evidence="2" key="1">
    <citation type="submission" date="2023-03" db="EMBL/GenBank/DDBJ databases">
        <title>Bacterial isolates from washroom surfaces on a university campus.</title>
        <authorList>
            <person name="Holman D.B."/>
            <person name="Gzyl K.E."/>
            <person name="Taheri A.E."/>
        </authorList>
    </citation>
    <scope>NUCLEOTIDE SEQUENCE</scope>
    <source>
        <strain evidence="2">RD03</strain>
    </source>
</reference>
<feature type="transmembrane region" description="Helical" evidence="1">
    <location>
        <begin position="31"/>
        <end position="51"/>
    </location>
</feature>
<feature type="transmembrane region" description="Helical" evidence="1">
    <location>
        <begin position="7"/>
        <end position="25"/>
    </location>
</feature>
<dbReference type="EMBL" id="JAROYP010000006">
    <property type="protein sequence ID" value="MDH5161649.1"/>
    <property type="molecule type" value="Genomic_DNA"/>
</dbReference>
<keyword evidence="1" id="KW-0472">Membrane</keyword>
<gene>
    <name evidence="2" type="ORF">P5X88_11920</name>
</gene>
<organism evidence="2 3">
    <name type="scientific">Heyndrickxia oleronia</name>
    <dbReference type="NCBI Taxonomy" id="38875"/>
    <lineage>
        <taxon>Bacteria</taxon>
        <taxon>Bacillati</taxon>
        <taxon>Bacillota</taxon>
        <taxon>Bacilli</taxon>
        <taxon>Bacillales</taxon>
        <taxon>Bacillaceae</taxon>
        <taxon>Heyndrickxia</taxon>
    </lineage>
</organism>
<proteinExistence type="predicted"/>
<accession>A0AAW6SS99</accession>
<keyword evidence="1" id="KW-1133">Transmembrane helix</keyword>
<dbReference type="AlphaFoldDB" id="A0AAW6SS99"/>